<dbReference type="EMBL" id="JAGKQM010000016">
    <property type="protein sequence ID" value="KAH0874080.1"/>
    <property type="molecule type" value="Genomic_DNA"/>
</dbReference>
<dbReference type="PROSITE" id="PS50144">
    <property type="entry name" value="MATH"/>
    <property type="match status" value="1"/>
</dbReference>
<dbReference type="SUPFAM" id="SSF49599">
    <property type="entry name" value="TRAF domain-like"/>
    <property type="match status" value="1"/>
</dbReference>
<evidence type="ECO:0000313" key="6">
    <source>
        <dbReference type="Proteomes" id="UP000824890"/>
    </source>
</evidence>
<evidence type="ECO:0000256" key="3">
    <source>
        <dbReference type="SAM" id="SignalP"/>
    </source>
</evidence>
<proteinExistence type="predicted"/>
<organism evidence="5 6">
    <name type="scientific">Brassica napus</name>
    <name type="common">Rape</name>
    <dbReference type="NCBI Taxonomy" id="3708"/>
    <lineage>
        <taxon>Eukaryota</taxon>
        <taxon>Viridiplantae</taxon>
        <taxon>Streptophyta</taxon>
        <taxon>Embryophyta</taxon>
        <taxon>Tracheophyta</taxon>
        <taxon>Spermatophyta</taxon>
        <taxon>Magnoliopsida</taxon>
        <taxon>eudicotyledons</taxon>
        <taxon>Gunneridae</taxon>
        <taxon>Pentapetalae</taxon>
        <taxon>rosids</taxon>
        <taxon>malvids</taxon>
        <taxon>Brassicales</taxon>
        <taxon>Brassicaceae</taxon>
        <taxon>Brassiceae</taxon>
        <taxon>Brassica</taxon>
    </lineage>
</organism>
<dbReference type="PANTHER" id="PTHR46236">
    <property type="entry name" value="TRAF-LIKE SUPERFAMILY PROTEIN"/>
    <property type="match status" value="1"/>
</dbReference>
<reference evidence="5 6" key="1">
    <citation type="submission" date="2021-05" db="EMBL/GenBank/DDBJ databases">
        <title>Genome Assembly of Synthetic Allotetraploid Brassica napus Reveals Homoeologous Exchanges between Subgenomes.</title>
        <authorList>
            <person name="Davis J.T."/>
        </authorList>
    </citation>
    <scope>NUCLEOTIDE SEQUENCE [LARGE SCALE GENOMIC DNA]</scope>
    <source>
        <strain evidence="6">cv. Da-Ae</strain>
        <tissue evidence="5">Seedling</tissue>
    </source>
</reference>
<dbReference type="InterPro" id="IPR050804">
    <property type="entry name" value="MCC"/>
</dbReference>
<gene>
    <name evidence="5" type="ORF">HID58_071442</name>
</gene>
<dbReference type="InterPro" id="IPR008974">
    <property type="entry name" value="TRAF-like"/>
</dbReference>
<dbReference type="Gene3D" id="2.60.210.10">
    <property type="entry name" value="Apoptosis, Tumor Necrosis Factor Receptor Associated Protein 2, Chain A"/>
    <property type="match status" value="1"/>
</dbReference>
<evidence type="ECO:0000256" key="2">
    <source>
        <dbReference type="SAM" id="Coils"/>
    </source>
</evidence>
<dbReference type="SMART" id="SM00061">
    <property type="entry name" value="MATH"/>
    <property type="match status" value="1"/>
</dbReference>
<keyword evidence="1 2" id="KW-0175">Coiled coil</keyword>
<evidence type="ECO:0000259" key="4">
    <source>
        <dbReference type="PROSITE" id="PS50144"/>
    </source>
</evidence>
<dbReference type="PANTHER" id="PTHR46236:SF32">
    <property type="entry name" value="MATH DOMAIN-CONTAINING PROTEIN"/>
    <property type="match status" value="1"/>
</dbReference>
<keyword evidence="3" id="KW-0732">Signal</keyword>
<evidence type="ECO:0000313" key="5">
    <source>
        <dbReference type="EMBL" id="KAH0874080.1"/>
    </source>
</evidence>
<keyword evidence="6" id="KW-1185">Reference proteome</keyword>
<comment type="caution">
    <text evidence="5">The sequence shown here is derived from an EMBL/GenBank/DDBJ whole genome shotgun (WGS) entry which is preliminary data.</text>
</comment>
<feature type="chain" id="PRO_5045946419" description="MATH domain-containing protein" evidence="3">
    <location>
        <begin position="23"/>
        <end position="633"/>
    </location>
</feature>
<dbReference type="CDD" id="cd00121">
    <property type="entry name" value="MATH"/>
    <property type="match status" value="1"/>
</dbReference>
<feature type="signal peptide" evidence="3">
    <location>
        <begin position="1"/>
        <end position="22"/>
    </location>
</feature>
<accession>A0ABQ7Z1M2</accession>
<name>A0ABQ7Z1M2_BRANA</name>
<dbReference type="Pfam" id="PF22486">
    <property type="entry name" value="MATH_2"/>
    <property type="match status" value="1"/>
</dbReference>
<feature type="coiled-coil region" evidence="2">
    <location>
        <begin position="193"/>
        <end position="234"/>
    </location>
</feature>
<dbReference type="InterPro" id="IPR002083">
    <property type="entry name" value="MATH/TRAF_dom"/>
</dbReference>
<evidence type="ECO:0000256" key="1">
    <source>
        <dbReference type="ARBA" id="ARBA00023054"/>
    </source>
</evidence>
<feature type="domain" description="MATH" evidence="4">
    <location>
        <begin position="251"/>
        <end position="374"/>
    </location>
</feature>
<dbReference type="Proteomes" id="UP000824890">
    <property type="component" value="Unassembled WGS sequence"/>
</dbReference>
<feature type="coiled-coil region" evidence="2">
    <location>
        <begin position="476"/>
        <end position="517"/>
    </location>
</feature>
<protein>
    <recommendedName>
        <fullName evidence="4">MATH domain-containing protein</fullName>
    </recommendedName>
</protein>
<sequence length="633" mass="73701">MTRCLFGMISLEIFMLFMHKQSTVLMESLQLMAFQQCFLFSNLKRMMKTLQRRRNVGSEQERKFIGTLCLRALTSQFDSLSSSISMGEQVDKRFTWVLKNFSDLQDEPSFSRPFVESVSHIFKRHPDIALGFRPKNQEIRRAYMNELFNLIEMLCQPPEKLSVDDLSNADDTLADLIDVGFKLDWLKIKLDEVSEKKKKEKGSEARLRTMEEELQKLKLMFVNLEIQLQKEKAEALAARAPLSGIMGRQLRKRITWAIKNFSSLRSEKLYSDPFVAGGCKWRLCAYPKGNNADYLFLFLDVADYKSLPFGWRRQARYLLNIVNQSSSKRSRQNDAEKWFDAETPRWGRLSMFPLNEIKESGFLVNGELKIVAEIEVLEVIGKLDVAEETSTMTETIDVNGFQLLPSQTPEIASEFHTENPNLRTGYMSLLLSLIETLRQPPHEILTTDLDKAYAALGSLTNAGFKLDWLDKKLVEMSEKKEKEEAGESQMREIEEELKGLKQKCSDLEVQLQKQKKSEVSAAKATISFDDVRKMRSFKLSNHIGNVFGNWICMLWFRFERDRPLFSKMGNGISTMVKLIKKFQNDNAYGDDCVHRDDAHSEDSSDHYEYDDDWSDYYEDYWEWDYDDLKWIRS</sequence>